<dbReference type="AlphaFoldDB" id="A0AAD5R0D0"/>
<protein>
    <recommendedName>
        <fullName evidence="2">glucuronosyltransferase</fullName>
        <ecNumber evidence="2">2.4.1.17</ecNumber>
    </recommendedName>
</protein>
<evidence type="ECO:0000313" key="7">
    <source>
        <dbReference type="EMBL" id="KAJ1367119.1"/>
    </source>
</evidence>
<sequence length="329" mass="37169">MSRKRPRLMKVAGILLVVSLSYELIDAFNYLVVSPLFGHSHANFMGTIADTLTEAGHNVTVLMPILNPDMEHQTGLRKTMKVIKVSPDNRTAALFRREAELMELLWGTKTTPFNMVELASYMIQCFTYQCEKVFNDDEVMNVLSEQQFDVGIAEAIDICGFGVFELLNVKATIASWSGAYLELLAKAVGIPGAASYVPGMMSAKGDVMGIFERLKNVLEILIGSKFFEQMFERENSCFSSKIWRRFQRNFFPKCPTCFTNSNPYIDYPHPTIHKNVDIGGITVSPNRENIELPKSFDDILNEQKTNVIISFGTVIKASHMPENYRYVLD</sequence>
<keyword evidence="8" id="KW-1185">Reference proteome</keyword>
<evidence type="ECO:0000313" key="8">
    <source>
        <dbReference type="Proteomes" id="UP001196413"/>
    </source>
</evidence>
<comment type="caution">
    <text evidence="7">The sequence shown here is derived from an EMBL/GenBank/DDBJ whole genome shotgun (WGS) entry which is preliminary data.</text>
</comment>
<evidence type="ECO:0000256" key="5">
    <source>
        <dbReference type="ARBA" id="ARBA00022729"/>
    </source>
</evidence>
<comment type="similarity">
    <text evidence="1">Belongs to the UDP-glycosyltransferase family.</text>
</comment>
<evidence type="ECO:0000256" key="2">
    <source>
        <dbReference type="ARBA" id="ARBA00012544"/>
    </source>
</evidence>
<dbReference type="InterPro" id="IPR050271">
    <property type="entry name" value="UDP-glycosyltransferase"/>
</dbReference>
<comment type="catalytic activity">
    <reaction evidence="6">
        <text>glucuronate acceptor + UDP-alpha-D-glucuronate = acceptor beta-D-glucuronoside + UDP + H(+)</text>
        <dbReference type="Rhea" id="RHEA:21032"/>
        <dbReference type="ChEBI" id="CHEBI:15378"/>
        <dbReference type="ChEBI" id="CHEBI:58052"/>
        <dbReference type="ChEBI" id="CHEBI:58223"/>
        <dbReference type="ChEBI" id="CHEBI:132367"/>
        <dbReference type="ChEBI" id="CHEBI:132368"/>
        <dbReference type="EC" id="2.4.1.17"/>
    </reaction>
</comment>
<dbReference type="Pfam" id="PF00201">
    <property type="entry name" value="UDPGT"/>
    <property type="match status" value="1"/>
</dbReference>
<name>A0AAD5R0D0_PARTN</name>
<keyword evidence="3" id="KW-0328">Glycosyltransferase</keyword>
<dbReference type="EC" id="2.4.1.17" evidence="2"/>
<accession>A0AAD5R0D0</accession>
<reference evidence="7" key="1">
    <citation type="submission" date="2021-06" db="EMBL/GenBank/DDBJ databases">
        <title>Parelaphostrongylus tenuis whole genome reference sequence.</title>
        <authorList>
            <person name="Garwood T.J."/>
            <person name="Larsen P.A."/>
            <person name="Fountain-Jones N.M."/>
            <person name="Garbe J.R."/>
            <person name="Macchietto M.G."/>
            <person name="Kania S.A."/>
            <person name="Gerhold R.W."/>
            <person name="Richards J.E."/>
            <person name="Wolf T.M."/>
        </authorList>
    </citation>
    <scope>NUCLEOTIDE SEQUENCE</scope>
    <source>
        <strain evidence="7">MNPRO001-30</strain>
        <tissue evidence="7">Meninges</tissue>
    </source>
</reference>
<evidence type="ECO:0000256" key="3">
    <source>
        <dbReference type="ARBA" id="ARBA00022676"/>
    </source>
</evidence>
<proteinExistence type="inferred from homology"/>
<dbReference type="PANTHER" id="PTHR48043:SF23">
    <property type="entry name" value="UDP-GLUCURONOSYLTRANSFERASE"/>
    <property type="match status" value="1"/>
</dbReference>
<dbReference type="EMBL" id="JAHQIW010005780">
    <property type="protein sequence ID" value="KAJ1367119.1"/>
    <property type="molecule type" value="Genomic_DNA"/>
</dbReference>
<organism evidence="7 8">
    <name type="scientific">Parelaphostrongylus tenuis</name>
    <name type="common">Meningeal worm</name>
    <dbReference type="NCBI Taxonomy" id="148309"/>
    <lineage>
        <taxon>Eukaryota</taxon>
        <taxon>Metazoa</taxon>
        <taxon>Ecdysozoa</taxon>
        <taxon>Nematoda</taxon>
        <taxon>Chromadorea</taxon>
        <taxon>Rhabditida</taxon>
        <taxon>Rhabditina</taxon>
        <taxon>Rhabditomorpha</taxon>
        <taxon>Strongyloidea</taxon>
        <taxon>Metastrongylidae</taxon>
        <taxon>Parelaphostrongylus</taxon>
    </lineage>
</organism>
<gene>
    <name evidence="7" type="ORF">KIN20_027971</name>
</gene>
<dbReference type="Proteomes" id="UP001196413">
    <property type="component" value="Unassembled WGS sequence"/>
</dbReference>
<evidence type="ECO:0000256" key="4">
    <source>
        <dbReference type="ARBA" id="ARBA00022679"/>
    </source>
</evidence>
<evidence type="ECO:0000256" key="1">
    <source>
        <dbReference type="ARBA" id="ARBA00009995"/>
    </source>
</evidence>
<keyword evidence="5" id="KW-0732">Signal</keyword>
<evidence type="ECO:0000256" key="6">
    <source>
        <dbReference type="ARBA" id="ARBA00047475"/>
    </source>
</evidence>
<dbReference type="PANTHER" id="PTHR48043">
    <property type="entry name" value="EG:EG0003.4 PROTEIN-RELATED"/>
    <property type="match status" value="1"/>
</dbReference>
<keyword evidence="4" id="KW-0808">Transferase</keyword>
<dbReference type="SUPFAM" id="SSF53756">
    <property type="entry name" value="UDP-Glycosyltransferase/glycogen phosphorylase"/>
    <property type="match status" value="1"/>
</dbReference>
<dbReference type="GO" id="GO:0015020">
    <property type="term" value="F:glucuronosyltransferase activity"/>
    <property type="evidence" value="ECO:0007669"/>
    <property type="project" value="UniProtKB-EC"/>
</dbReference>
<dbReference type="InterPro" id="IPR002213">
    <property type="entry name" value="UDP_glucos_trans"/>
</dbReference>